<dbReference type="PANTHER" id="PTHR32027:SF9">
    <property type="entry name" value="BLL3847 PROTEIN"/>
    <property type="match status" value="1"/>
</dbReference>
<keyword evidence="3" id="KW-1185">Reference proteome</keyword>
<dbReference type="InterPro" id="IPR011059">
    <property type="entry name" value="Metal-dep_hydrolase_composite"/>
</dbReference>
<dbReference type="eggNOG" id="COG0402">
    <property type="taxonomic scope" value="Bacteria"/>
</dbReference>
<evidence type="ECO:0000313" key="3">
    <source>
        <dbReference type="Proteomes" id="UP000183015"/>
    </source>
</evidence>
<evidence type="ECO:0000259" key="1">
    <source>
        <dbReference type="Pfam" id="PF07969"/>
    </source>
</evidence>
<dbReference type="SUPFAM" id="SSF51338">
    <property type="entry name" value="Composite domain of metallo-dependent hydrolases"/>
    <property type="match status" value="1"/>
</dbReference>
<dbReference type="Pfam" id="PF07969">
    <property type="entry name" value="Amidohydro_3"/>
    <property type="match status" value="1"/>
</dbReference>
<dbReference type="EMBL" id="FOAZ01000023">
    <property type="protein sequence ID" value="SEM31163.1"/>
    <property type="molecule type" value="Genomic_DNA"/>
</dbReference>
<dbReference type="PANTHER" id="PTHR32027">
    <property type="entry name" value="CYTOSINE DEAMINASE"/>
    <property type="match status" value="1"/>
</dbReference>
<dbReference type="SUPFAM" id="SSF51556">
    <property type="entry name" value="Metallo-dependent hydrolases"/>
    <property type="match status" value="1"/>
</dbReference>
<proteinExistence type="predicted"/>
<organism evidence="2 3">
    <name type="scientific">Streptacidiphilus jiangxiensis</name>
    <dbReference type="NCBI Taxonomy" id="235985"/>
    <lineage>
        <taxon>Bacteria</taxon>
        <taxon>Bacillati</taxon>
        <taxon>Actinomycetota</taxon>
        <taxon>Actinomycetes</taxon>
        <taxon>Kitasatosporales</taxon>
        <taxon>Streptomycetaceae</taxon>
        <taxon>Streptacidiphilus</taxon>
    </lineage>
</organism>
<protein>
    <submittedName>
        <fullName evidence="2">Cytosine deaminase</fullName>
    </submittedName>
</protein>
<dbReference type="NCBIfam" id="NF004636">
    <property type="entry name" value="PRK05985.1"/>
    <property type="match status" value="1"/>
</dbReference>
<dbReference type="InterPro" id="IPR052349">
    <property type="entry name" value="Metallo-hydrolase_Enzymes"/>
</dbReference>
<dbReference type="Gene3D" id="2.30.40.10">
    <property type="entry name" value="Urease, subunit C, domain 1"/>
    <property type="match status" value="1"/>
</dbReference>
<dbReference type="GO" id="GO:0016814">
    <property type="term" value="F:hydrolase activity, acting on carbon-nitrogen (but not peptide) bonds, in cyclic amidines"/>
    <property type="evidence" value="ECO:0007669"/>
    <property type="project" value="TreeGrafter"/>
</dbReference>
<feature type="domain" description="Amidohydrolase 3" evidence="1">
    <location>
        <begin position="121"/>
        <end position="363"/>
    </location>
</feature>
<dbReference type="Proteomes" id="UP000183015">
    <property type="component" value="Unassembled WGS sequence"/>
</dbReference>
<dbReference type="RefSeq" id="WP_042458232.1">
    <property type="nucleotide sequence ID" value="NZ_BBPN01000051.1"/>
</dbReference>
<dbReference type="InterPro" id="IPR013108">
    <property type="entry name" value="Amidohydro_3"/>
</dbReference>
<reference evidence="3" key="1">
    <citation type="submission" date="2016-10" db="EMBL/GenBank/DDBJ databases">
        <authorList>
            <person name="Varghese N."/>
        </authorList>
    </citation>
    <scope>NUCLEOTIDE SEQUENCE [LARGE SCALE GENOMIC DNA]</scope>
    <source>
        <strain evidence="3">DSM 45096 / BCRC 16803 / CGMCC 4.1857 / CIP 109030 / JCM 12277 / KCTC 19219 / NBRC 100920 / 33214</strain>
    </source>
</reference>
<sequence length="390" mass="40496">MSHDILFTGVRPFGQARRDLLVRDGRLVEGVPPAGAEVVDASGLLALPSPVDAHIHPDKTTWGDRWLSREPAADLAALIGYDVTTRAAMAPVAQRAGALMDRAVARGTRAWRAHVDVAPAYGLANLQGVREAAAARAELLTVQTVAFPQLGVLSRPGTTELLAQALDEGADVLGGLDPVGVDADRDGQLDLLFALAESRGKPLDIHLHDGGAEGLDQVTEIAGRTRALGMQGRVTVSHAFCLAECAPDALGRIAEVLAESGVAVTTCALGADPVVPFPQLTAAGVRVALGSDGVRDPWTPFGDGDMISRAHLLAYRTDARTDADLEACYRLAAEGGAALLGLEPSTLLPGAPADFVLLAADGFPQAVVDRPVPAFSVRAGRIVARDGALL</sequence>
<dbReference type="AlphaFoldDB" id="A0A1H7XBV8"/>
<accession>A0A1H7XBV8</accession>
<dbReference type="STRING" id="235985.SAMN05414137_12391"/>
<dbReference type="OrthoDB" id="3366604at2"/>
<dbReference type="InterPro" id="IPR032466">
    <property type="entry name" value="Metal_Hydrolase"/>
</dbReference>
<dbReference type="CDD" id="cd01293">
    <property type="entry name" value="Bact_CD"/>
    <property type="match status" value="1"/>
</dbReference>
<name>A0A1H7XBV8_STRJI</name>
<evidence type="ECO:0000313" key="2">
    <source>
        <dbReference type="EMBL" id="SEM31163.1"/>
    </source>
</evidence>
<gene>
    <name evidence="2" type="ORF">SAMN05414137_12391</name>
</gene>
<dbReference type="Gene3D" id="3.20.20.140">
    <property type="entry name" value="Metal-dependent hydrolases"/>
    <property type="match status" value="1"/>
</dbReference>